<reference evidence="1" key="1">
    <citation type="submission" date="2021-10" db="EMBL/GenBank/DDBJ databases">
        <title>Psilocybe cubensis genome.</title>
        <authorList>
            <person name="Mckernan K.J."/>
            <person name="Crawford S."/>
            <person name="Trippe A."/>
            <person name="Kane L.T."/>
            <person name="Mclaughlin S."/>
        </authorList>
    </citation>
    <scope>NUCLEOTIDE SEQUENCE</scope>
    <source>
        <strain evidence="1">MGC-MH-2018</strain>
    </source>
</reference>
<comment type="caution">
    <text evidence="1">The sequence shown here is derived from an EMBL/GenBank/DDBJ whole genome shotgun (WGS) entry which is preliminary data.</text>
</comment>
<gene>
    <name evidence="1" type="ORF">JR316_0000580</name>
</gene>
<evidence type="ECO:0000313" key="1">
    <source>
        <dbReference type="EMBL" id="KAH9486515.1"/>
    </source>
</evidence>
<protein>
    <submittedName>
        <fullName evidence="1">Mating-type protein A-alpha Y4</fullName>
    </submittedName>
</protein>
<sequence>MADAMDFRADFKTERDALSAAASIAHSLSQQLSDLDIQTTQFAPPSDIDTMIPPLILSVPPEILEPLSTLTVSENARNMILERFGRFVAELQKEYTSAYRHSCMEVYRVTGSISDMHALHKAYQALSQRRMVPTIKSQVDFILAEAKKHSKNPVQDTKRHFNSQFTHVLEKYFEQNGYPSSLHRSVLAQKSGMTPRQIEVWFQNHRKRAKQDGKIIRRLDSDLPLKRALELLSRPLQVYQRLPLPLVNEPCGTSWENNKRCSVFKCETWQADTQSESSEVTSVLSETDSIEIRPPHAFPTRRSDQYPDPFPTDKGAFTFPSPIWRRTPATTSIIPTAVDIDDFSRQFHMKLNFVNNSWKRDCTPTKSEVFSSTPWFAPLRTIPPSAPLSSLQQPRSLAGASTSMLTSTIAKDPFTFVFPKPGQMEQRDESNITCIVRLPVGPKQSSSSVTERIHRSVDALDRERKGLRMRPRTPHSSKPSTSRLDSHGEIAGRKGTPTSRRGPSNLQTFGSRTSSFTSDTSSSDDTSSPSTPPSFPDYNLHPDLVVGSDDLAGNLDSYEVTPSPSFDFTLSKFPTDTQPSSPQIFDLTFTSPMNTNAGPLSSRTFDFIFPNKVADRQPSALHQNHTPLICT</sequence>
<dbReference type="EMBL" id="JAFIQS020000001">
    <property type="protein sequence ID" value="KAH9486515.1"/>
    <property type="molecule type" value="Genomic_DNA"/>
</dbReference>
<keyword evidence="2" id="KW-1185">Reference proteome</keyword>
<evidence type="ECO:0000313" key="2">
    <source>
        <dbReference type="Proteomes" id="UP000664032"/>
    </source>
</evidence>
<proteinExistence type="predicted"/>
<name>A0ACB8HHC3_PSICU</name>
<organism evidence="1 2">
    <name type="scientific">Psilocybe cubensis</name>
    <name type="common">Psychedelic mushroom</name>
    <name type="synonym">Stropharia cubensis</name>
    <dbReference type="NCBI Taxonomy" id="181762"/>
    <lineage>
        <taxon>Eukaryota</taxon>
        <taxon>Fungi</taxon>
        <taxon>Dikarya</taxon>
        <taxon>Basidiomycota</taxon>
        <taxon>Agaricomycotina</taxon>
        <taxon>Agaricomycetes</taxon>
        <taxon>Agaricomycetidae</taxon>
        <taxon>Agaricales</taxon>
        <taxon>Agaricineae</taxon>
        <taxon>Strophariaceae</taxon>
        <taxon>Psilocybe</taxon>
    </lineage>
</organism>
<accession>A0ACB8HHC3</accession>
<dbReference type="Proteomes" id="UP000664032">
    <property type="component" value="Unassembled WGS sequence"/>
</dbReference>